<name>A0A1X7UKY9_AMPQE</name>
<proteinExistence type="predicted"/>
<organism evidence="1">
    <name type="scientific">Amphimedon queenslandica</name>
    <name type="common">Sponge</name>
    <dbReference type="NCBI Taxonomy" id="400682"/>
    <lineage>
        <taxon>Eukaryota</taxon>
        <taxon>Metazoa</taxon>
        <taxon>Porifera</taxon>
        <taxon>Demospongiae</taxon>
        <taxon>Heteroscleromorpha</taxon>
        <taxon>Haplosclerida</taxon>
        <taxon>Niphatidae</taxon>
        <taxon>Amphimedon</taxon>
    </lineage>
</organism>
<protein>
    <submittedName>
        <fullName evidence="1">Uncharacterized protein</fullName>
    </submittedName>
</protein>
<sequence length="24" mass="3063">MPAQYWRELNIEPFDKQQLSREKR</sequence>
<dbReference type="InParanoid" id="A0A1X7UKY9"/>
<dbReference type="AlphaFoldDB" id="A0A1X7UKY9"/>
<accession>A0A1X7UKY9</accession>
<dbReference type="EnsemblMetazoa" id="Aqu2.1.28102_001">
    <property type="protein sequence ID" value="Aqu2.1.28102_001"/>
    <property type="gene ID" value="Aqu2.1.28102"/>
</dbReference>
<reference evidence="1" key="1">
    <citation type="submission" date="2017-05" db="UniProtKB">
        <authorList>
            <consortium name="EnsemblMetazoa"/>
        </authorList>
    </citation>
    <scope>IDENTIFICATION</scope>
</reference>
<evidence type="ECO:0000313" key="1">
    <source>
        <dbReference type="EnsemblMetazoa" id="Aqu2.1.28102_001"/>
    </source>
</evidence>